<keyword evidence="8" id="KW-1185">Reference proteome</keyword>
<proteinExistence type="inferred from homology"/>
<dbReference type="Proteomes" id="UP001603857">
    <property type="component" value="Unassembled WGS sequence"/>
</dbReference>
<evidence type="ECO:0000313" key="8">
    <source>
        <dbReference type="Proteomes" id="UP001603857"/>
    </source>
</evidence>
<dbReference type="Pfam" id="PF05938">
    <property type="entry name" value="Self-incomp_S1"/>
    <property type="match status" value="1"/>
</dbReference>
<dbReference type="InterPro" id="IPR010264">
    <property type="entry name" value="Self-incomp_S1"/>
</dbReference>
<dbReference type="GO" id="GO:0005576">
    <property type="term" value="C:extracellular region"/>
    <property type="evidence" value="ECO:0007669"/>
    <property type="project" value="UniProtKB-SubCell"/>
</dbReference>
<comment type="subcellular location">
    <subcellularLocation>
        <location evidence="1 6">Secreted</location>
    </subcellularLocation>
</comment>
<name>A0ABD1MJ86_9FABA</name>
<comment type="caution">
    <text evidence="7">The sequence shown here is derived from an EMBL/GenBank/DDBJ whole genome shotgun (WGS) entry which is preliminary data.</text>
</comment>
<evidence type="ECO:0000256" key="5">
    <source>
        <dbReference type="ARBA" id="ARBA00022729"/>
    </source>
</evidence>
<evidence type="ECO:0000256" key="4">
    <source>
        <dbReference type="ARBA" id="ARBA00022525"/>
    </source>
</evidence>
<dbReference type="PANTHER" id="PTHR31232:SF149">
    <property type="entry name" value="S-PROTEIN HOMOLOG"/>
    <property type="match status" value="1"/>
</dbReference>
<dbReference type="GO" id="GO:0060320">
    <property type="term" value="P:rejection of self pollen"/>
    <property type="evidence" value="ECO:0007669"/>
    <property type="project" value="UniProtKB-KW"/>
</dbReference>
<gene>
    <name evidence="7" type="ORF">Fmac_010323</name>
</gene>
<keyword evidence="4 6" id="KW-0964">Secreted</keyword>
<evidence type="ECO:0000256" key="2">
    <source>
        <dbReference type="ARBA" id="ARBA00005581"/>
    </source>
</evidence>
<dbReference type="AlphaFoldDB" id="A0ABD1MJ86"/>
<feature type="signal peptide" evidence="6">
    <location>
        <begin position="1"/>
        <end position="24"/>
    </location>
</feature>
<dbReference type="PANTHER" id="PTHR31232">
    <property type="match status" value="1"/>
</dbReference>
<evidence type="ECO:0000256" key="1">
    <source>
        <dbReference type="ARBA" id="ARBA00004613"/>
    </source>
</evidence>
<reference evidence="7 8" key="1">
    <citation type="submission" date="2024-08" db="EMBL/GenBank/DDBJ databases">
        <title>Insights into the chromosomal genome structure of Flemingia macrophylla.</title>
        <authorList>
            <person name="Ding Y."/>
            <person name="Zhao Y."/>
            <person name="Bi W."/>
            <person name="Wu M."/>
            <person name="Zhao G."/>
            <person name="Gong Y."/>
            <person name="Li W."/>
            <person name="Zhang P."/>
        </authorList>
    </citation>
    <scope>NUCLEOTIDE SEQUENCE [LARGE SCALE GENOMIC DNA]</scope>
    <source>
        <strain evidence="7">DYQJB</strain>
        <tissue evidence="7">Leaf</tissue>
    </source>
</reference>
<comment type="similarity">
    <text evidence="2 6">Belongs to the plant self-incompatibility (S1) protein family.</text>
</comment>
<evidence type="ECO:0000313" key="7">
    <source>
        <dbReference type="EMBL" id="KAL2335877.1"/>
    </source>
</evidence>
<keyword evidence="3 6" id="KW-0713">Self-incompatibility</keyword>
<feature type="chain" id="PRO_5044526526" description="S-protein homolog" evidence="6">
    <location>
        <begin position="25"/>
        <end position="129"/>
    </location>
</feature>
<accession>A0ABD1MJ86</accession>
<protein>
    <recommendedName>
        <fullName evidence="6">S-protein homolog</fullName>
    </recommendedName>
</protein>
<dbReference type="EMBL" id="JBGMDY010000004">
    <property type="protein sequence ID" value="KAL2335877.1"/>
    <property type="molecule type" value="Genomic_DNA"/>
</dbReference>
<evidence type="ECO:0000256" key="6">
    <source>
        <dbReference type="RuleBase" id="RU367044"/>
    </source>
</evidence>
<evidence type="ECO:0000256" key="3">
    <source>
        <dbReference type="ARBA" id="ARBA00022471"/>
    </source>
</evidence>
<keyword evidence="5 6" id="KW-0732">Signal</keyword>
<sequence length="129" mass="14960">MSSSNKSVFLVCLLILLSSNNVLGKTHVRVTNTLEGGLDLTVHCKSKDNDIGIQHLRPNGFFEFSFRPNYFGTTLFYCSFQWQNVIHWFDIYVDKRDWTRCTDCYWSIKTTGPCLAANDRGTDCFKWNK</sequence>
<organism evidence="7 8">
    <name type="scientific">Flemingia macrophylla</name>
    <dbReference type="NCBI Taxonomy" id="520843"/>
    <lineage>
        <taxon>Eukaryota</taxon>
        <taxon>Viridiplantae</taxon>
        <taxon>Streptophyta</taxon>
        <taxon>Embryophyta</taxon>
        <taxon>Tracheophyta</taxon>
        <taxon>Spermatophyta</taxon>
        <taxon>Magnoliopsida</taxon>
        <taxon>eudicotyledons</taxon>
        <taxon>Gunneridae</taxon>
        <taxon>Pentapetalae</taxon>
        <taxon>rosids</taxon>
        <taxon>fabids</taxon>
        <taxon>Fabales</taxon>
        <taxon>Fabaceae</taxon>
        <taxon>Papilionoideae</taxon>
        <taxon>50 kb inversion clade</taxon>
        <taxon>NPAAA clade</taxon>
        <taxon>indigoferoid/millettioid clade</taxon>
        <taxon>Phaseoleae</taxon>
        <taxon>Flemingia</taxon>
    </lineage>
</organism>